<protein>
    <submittedName>
        <fullName evidence="2">Uncharacterized protein</fullName>
    </submittedName>
</protein>
<proteinExistence type="predicted"/>
<comment type="caution">
    <text evidence="2">The sequence shown here is derived from an EMBL/GenBank/DDBJ whole genome shotgun (WGS) entry which is preliminary data.</text>
</comment>
<evidence type="ECO:0000256" key="1">
    <source>
        <dbReference type="SAM" id="MobiDB-lite"/>
    </source>
</evidence>
<dbReference type="AlphaFoldDB" id="A0AAW1UA11"/>
<dbReference type="Proteomes" id="UP001431783">
    <property type="component" value="Unassembled WGS sequence"/>
</dbReference>
<feature type="compositionally biased region" description="Basic and acidic residues" evidence="1">
    <location>
        <begin position="1"/>
        <end position="22"/>
    </location>
</feature>
<dbReference type="EMBL" id="JARQZJ010000043">
    <property type="protein sequence ID" value="KAK9877740.1"/>
    <property type="molecule type" value="Genomic_DNA"/>
</dbReference>
<name>A0AAW1UA11_9CUCU</name>
<sequence length="119" mass="13987">MEDLVSKIKADTLPEKPKESQKNRKIVSTQTEHTIGVQENIDLCQLNHQILQDVKVTASLEEHIREWEFKSRLQPAHTTICIIDPYSIDTCWHNKEKNLRSEEKVKSFLLKRKGVIHDW</sequence>
<evidence type="ECO:0000313" key="2">
    <source>
        <dbReference type="EMBL" id="KAK9877740.1"/>
    </source>
</evidence>
<accession>A0AAW1UA11</accession>
<evidence type="ECO:0000313" key="3">
    <source>
        <dbReference type="Proteomes" id="UP001431783"/>
    </source>
</evidence>
<organism evidence="2 3">
    <name type="scientific">Henosepilachna vigintioctopunctata</name>
    <dbReference type="NCBI Taxonomy" id="420089"/>
    <lineage>
        <taxon>Eukaryota</taxon>
        <taxon>Metazoa</taxon>
        <taxon>Ecdysozoa</taxon>
        <taxon>Arthropoda</taxon>
        <taxon>Hexapoda</taxon>
        <taxon>Insecta</taxon>
        <taxon>Pterygota</taxon>
        <taxon>Neoptera</taxon>
        <taxon>Endopterygota</taxon>
        <taxon>Coleoptera</taxon>
        <taxon>Polyphaga</taxon>
        <taxon>Cucujiformia</taxon>
        <taxon>Coccinelloidea</taxon>
        <taxon>Coccinellidae</taxon>
        <taxon>Epilachninae</taxon>
        <taxon>Epilachnini</taxon>
        <taxon>Henosepilachna</taxon>
    </lineage>
</organism>
<gene>
    <name evidence="2" type="ORF">WA026_019420</name>
</gene>
<keyword evidence="3" id="KW-1185">Reference proteome</keyword>
<reference evidence="2 3" key="1">
    <citation type="submission" date="2023-03" db="EMBL/GenBank/DDBJ databases">
        <title>Genome insight into feeding habits of ladybird beetles.</title>
        <authorList>
            <person name="Li H.-S."/>
            <person name="Huang Y.-H."/>
            <person name="Pang H."/>
        </authorList>
    </citation>
    <scope>NUCLEOTIDE SEQUENCE [LARGE SCALE GENOMIC DNA]</scope>
    <source>
        <strain evidence="2">SYSU_2023b</strain>
        <tissue evidence="2">Whole body</tissue>
    </source>
</reference>
<feature type="region of interest" description="Disordered" evidence="1">
    <location>
        <begin position="1"/>
        <end position="26"/>
    </location>
</feature>